<comment type="similarity">
    <text evidence="2 6">Belongs to the SURF1 family.</text>
</comment>
<keyword evidence="3 6" id="KW-0812">Transmembrane</keyword>
<name>A0A7W6J5R6_9HYPH</name>
<dbReference type="PANTHER" id="PTHR23427:SF2">
    <property type="entry name" value="SURFEIT LOCUS PROTEIN 1"/>
    <property type="match status" value="1"/>
</dbReference>
<evidence type="ECO:0000256" key="6">
    <source>
        <dbReference type="RuleBase" id="RU363076"/>
    </source>
</evidence>
<evidence type="ECO:0000256" key="4">
    <source>
        <dbReference type="ARBA" id="ARBA00022989"/>
    </source>
</evidence>
<dbReference type="InterPro" id="IPR002994">
    <property type="entry name" value="Surf1/Shy1"/>
</dbReference>
<organism evidence="7 8">
    <name type="scientific">Gellertiella hungarica</name>
    <dbReference type="NCBI Taxonomy" id="1572859"/>
    <lineage>
        <taxon>Bacteria</taxon>
        <taxon>Pseudomonadati</taxon>
        <taxon>Pseudomonadota</taxon>
        <taxon>Alphaproteobacteria</taxon>
        <taxon>Hyphomicrobiales</taxon>
        <taxon>Rhizobiaceae</taxon>
        <taxon>Gellertiella</taxon>
    </lineage>
</organism>
<comment type="subcellular location">
    <subcellularLocation>
        <location evidence="6">Cell membrane</location>
        <topology evidence="6">Multi-pass membrane protein</topology>
    </subcellularLocation>
    <subcellularLocation>
        <location evidence="1">Membrane</location>
    </subcellularLocation>
</comment>
<dbReference type="CDD" id="cd06662">
    <property type="entry name" value="SURF1"/>
    <property type="match status" value="1"/>
</dbReference>
<dbReference type="EMBL" id="JACIEZ010000002">
    <property type="protein sequence ID" value="MBB4064443.1"/>
    <property type="molecule type" value="Genomic_DNA"/>
</dbReference>
<comment type="caution">
    <text evidence="7">The sequence shown here is derived from an EMBL/GenBank/DDBJ whole genome shotgun (WGS) entry which is preliminary data.</text>
</comment>
<sequence length="246" mass="27061">MADPAAKPKRKPGLLTALGVLVALAILLSLGTWQVERLYWKEGLLAELDRRIHAPPEKLADIEALARSGGDVDYRPTEATGRFDNSSERHFLATWRGQSGFYIYTPLTLADGRSLFVNRGFVPYENKEPEKRVLGQLTDIVTVRGLARARLSEKPGSLVPDNDLAKNIFYWKDLDAMASSTGLDPARVLPFFLDADATPNPAGFPIGGVTMVELPNNHLQYAVTWYGLAAALAAISGIAWWRSRQA</sequence>
<keyword evidence="8" id="KW-1185">Reference proteome</keyword>
<dbReference type="GO" id="GO:0005886">
    <property type="term" value="C:plasma membrane"/>
    <property type="evidence" value="ECO:0007669"/>
    <property type="project" value="UniProtKB-SubCell"/>
</dbReference>
<evidence type="ECO:0000256" key="5">
    <source>
        <dbReference type="ARBA" id="ARBA00023136"/>
    </source>
</evidence>
<dbReference type="Proteomes" id="UP000528286">
    <property type="component" value="Unassembled WGS sequence"/>
</dbReference>
<evidence type="ECO:0000256" key="3">
    <source>
        <dbReference type="ARBA" id="ARBA00022692"/>
    </source>
</evidence>
<dbReference type="PROSITE" id="PS50895">
    <property type="entry name" value="SURF1"/>
    <property type="match status" value="1"/>
</dbReference>
<dbReference type="InterPro" id="IPR045214">
    <property type="entry name" value="Surf1/Surf4"/>
</dbReference>
<protein>
    <recommendedName>
        <fullName evidence="6">SURF1-like protein</fullName>
    </recommendedName>
</protein>
<proteinExistence type="inferred from homology"/>
<evidence type="ECO:0000256" key="1">
    <source>
        <dbReference type="ARBA" id="ARBA00004370"/>
    </source>
</evidence>
<keyword evidence="6" id="KW-1003">Cell membrane</keyword>
<dbReference type="Pfam" id="PF02104">
    <property type="entry name" value="SURF1"/>
    <property type="match status" value="1"/>
</dbReference>
<accession>A0A7W6J5R6</accession>
<evidence type="ECO:0000256" key="2">
    <source>
        <dbReference type="ARBA" id="ARBA00007165"/>
    </source>
</evidence>
<dbReference type="AlphaFoldDB" id="A0A7W6J5R6"/>
<reference evidence="7 8" key="1">
    <citation type="submission" date="2020-08" db="EMBL/GenBank/DDBJ databases">
        <title>Genomic Encyclopedia of Type Strains, Phase IV (KMG-IV): sequencing the most valuable type-strain genomes for metagenomic binning, comparative biology and taxonomic classification.</title>
        <authorList>
            <person name="Goeker M."/>
        </authorList>
    </citation>
    <scope>NUCLEOTIDE SEQUENCE [LARGE SCALE GENOMIC DNA]</scope>
    <source>
        <strain evidence="7 8">DSM 29853</strain>
    </source>
</reference>
<evidence type="ECO:0000313" key="8">
    <source>
        <dbReference type="Proteomes" id="UP000528286"/>
    </source>
</evidence>
<feature type="transmembrane region" description="Helical" evidence="6">
    <location>
        <begin position="223"/>
        <end position="241"/>
    </location>
</feature>
<gene>
    <name evidence="7" type="ORF">GGR23_001620</name>
</gene>
<evidence type="ECO:0000313" key="7">
    <source>
        <dbReference type="EMBL" id="MBB4064443.1"/>
    </source>
</evidence>
<keyword evidence="5 6" id="KW-0472">Membrane</keyword>
<dbReference type="PANTHER" id="PTHR23427">
    <property type="entry name" value="SURFEIT LOCUS PROTEIN"/>
    <property type="match status" value="1"/>
</dbReference>
<comment type="caution">
    <text evidence="6">Lacks conserved residue(s) required for the propagation of feature annotation.</text>
</comment>
<keyword evidence="4 6" id="KW-1133">Transmembrane helix</keyword>